<name>A0A164ZZW3_9AGAM</name>
<gene>
    <name evidence="2" type="ORF">SISNIDRAFT_137878</name>
</gene>
<reference evidence="2 3" key="1">
    <citation type="journal article" date="2016" name="Mol. Biol. Evol.">
        <title>Comparative Genomics of Early-Diverging Mushroom-Forming Fungi Provides Insights into the Origins of Lignocellulose Decay Capabilities.</title>
        <authorList>
            <person name="Nagy L.G."/>
            <person name="Riley R."/>
            <person name="Tritt A."/>
            <person name="Adam C."/>
            <person name="Daum C."/>
            <person name="Floudas D."/>
            <person name="Sun H."/>
            <person name="Yadav J.S."/>
            <person name="Pangilinan J."/>
            <person name="Larsson K.H."/>
            <person name="Matsuura K."/>
            <person name="Barry K."/>
            <person name="Labutti K."/>
            <person name="Kuo R."/>
            <person name="Ohm R.A."/>
            <person name="Bhattacharya S.S."/>
            <person name="Shirouzu T."/>
            <person name="Yoshinaga Y."/>
            <person name="Martin F.M."/>
            <person name="Grigoriev I.V."/>
            <person name="Hibbett D.S."/>
        </authorList>
    </citation>
    <scope>NUCLEOTIDE SEQUENCE [LARGE SCALE GENOMIC DNA]</scope>
    <source>
        <strain evidence="2 3">HHB9708</strain>
    </source>
</reference>
<feature type="region of interest" description="Disordered" evidence="1">
    <location>
        <begin position="292"/>
        <end position="313"/>
    </location>
</feature>
<keyword evidence="3" id="KW-1185">Reference proteome</keyword>
<organism evidence="2 3">
    <name type="scientific">Sistotremastrum niveocremeum HHB9708</name>
    <dbReference type="NCBI Taxonomy" id="1314777"/>
    <lineage>
        <taxon>Eukaryota</taxon>
        <taxon>Fungi</taxon>
        <taxon>Dikarya</taxon>
        <taxon>Basidiomycota</taxon>
        <taxon>Agaricomycotina</taxon>
        <taxon>Agaricomycetes</taxon>
        <taxon>Sistotremastrales</taxon>
        <taxon>Sistotremastraceae</taxon>
        <taxon>Sertulicium</taxon>
        <taxon>Sertulicium niveocremeum</taxon>
    </lineage>
</organism>
<dbReference type="Proteomes" id="UP000076722">
    <property type="component" value="Unassembled WGS sequence"/>
</dbReference>
<evidence type="ECO:0000313" key="2">
    <source>
        <dbReference type="EMBL" id="KZS98295.1"/>
    </source>
</evidence>
<dbReference type="EMBL" id="KV419395">
    <property type="protein sequence ID" value="KZS98295.1"/>
    <property type="molecule type" value="Genomic_DNA"/>
</dbReference>
<protein>
    <submittedName>
        <fullName evidence="2">Uncharacterized protein</fullName>
    </submittedName>
</protein>
<feature type="compositionally biased region" description="Basic and acidic residues" evidence="1">
    <location>
        <begin position="292"/>
        <end position="311"/>
    </location>
</feature>
<dbReference type="OrthoDB" id="2423195at2759"/>
<sequence length="380" mass="40749">MMSALPISSTYSYLPLALSHLSISNNQTYPSLASQGVTQSKVVPHTSTGPSLLLKLPTTVGAASHVLPAVVSDSQATIPVNYAPLTTEGVIRTYSSYHQQPIPELTQREHGNWILNLSIPVPKDVYNPTLHSLTYIIKYASTFDNGDATVQADVVITPKAFITEGISLEAPAGLYSNTGALGYSPQVVDEAQATCLSSVLGIKSNAGGAQWSHYLDHQRLFPNIRLPGDLAAGGSEAGLYLSFQVCEYPMAQTLRCLAVEVASTWLEDVEARKAAEEAAALEKARQEEEARKAAEQAALEKARKAKDDGNKKKAAARAAAAKATDGSVADAAVQDLIKERMQELNIQPCSSGYGFKRIESERIYRCDGGSHVITFEQLGL</sequence>
<proteinExistence type="predicted"/>
<evidence type="ECO:0000256" key="1">
    <source>
        <dbReference type="SAM" id="MobiDB-lite"/>
    </source>
</evidence>
<evidence type="ECO:0000313" key="3">
    <source>
        <dbReference type="Proteomes" id="UP000076722"/>
    </source>
</evidence>
<dbReference type="STRING" id="1314777.A0A164ZZW3"/>
<accession>A0A164ZZW3</accession>
<dbReference type="AlphaFoldDB" id="A0A164ZZW3"/>